<organism evidence="2">
    <name type="scientific">Leptolyngbya sp. NK1-12</name>
    <dbReference type="NCBI Taxonomy" id="2547451"/>
    <lineage>
        <taxon>Bacteria</taxon>
        <taxon>Bacillati</taxon>
        <taxon>Cyanobacteriota</taxon>
        <taxon>Cyanophyceae</taxon>
        <taxon>Leptolyngbyales</taxon>
        <taxon>Leptolyngbyaceae</taxon>
        <taxon>Leptolyngbya group</taxon>
        <taxon>Leptolyngbya</taxon>
    </lineage>
</organism>
<dbReference type="Pfam" id="PF05685">
    <property type="entry name" value="Uma2"/>
    <property type="match status" value="1"/>
</dbReference>
<sequence length="182" mass="20787">MTVTLYKWTLDRYHAALDAGLFEDQPVELLQGDLVVMTPEREPHACYSSDGAEYLRRQLGERASVRETKPVTLPDDSEPVPDIAIVQPPLRRYLDHHPHPDEIFWLIEYSDTSLAKDLGKKRQVYAEAGIGEYWVADLRNAQLKVFRGLERGSYQTELTLTEGTISPLAFQDVVVDVQRLFT</sequence>
<feature type="domain" description="Putative restriction endonuclease" evidence="1">
    <location>
        <begin position="22"/>
        <end position="176"/>
    </location>
</feature>
<dbReference type="InterPro" id="IPR008538">
    <property type="entry name" value="Uma2"/>
</dbReference>
<dbReference type="PANTHER" id="PTHR35400">
    <property type="entry name" value="SLR1083 PROTEIN"/>
    <property type="match status" value="1"/>
</dbReference>
<dbReference type="RefSeq" id="WP_316429816.1">
    <property type="nucleotide sequence ID" value="NZ_CP053586.1"/>
</dbReference>
<dbReference type="CDD" id="cd06260">
    <property type="entry name" value="DUF820-like"/>
    <property type="match status" value="1"/>
</dbReference>
<dbReference type="AlphaFoldDB" id="A0AA96WGF2"/>
<dbReference type="EMBL" id="CP053586">
    <property type="protein sequence ID" value="WNZ24155.1"/>
    <property type="molecule type" value="Genomic_DNA"/>
</dbReference>
<dbReference type="Gene3D" id="3.90.1570.10">
    <property type="entry name" value="tt1808, chain A"/>
    <property type="match status" value="1"/>
</dbReference>
<evidence type="ECO:0000313" key="2">
    <source>
        <dbReference type="EMBL" id="WNZ24155.1"/>
    </source>
</evidence>
<dbReference type="GO" id="GO:0004519">
    <property type="term" value="F:endonuclease activity"/>
    <property type="evidence" value="ECO:0007669"/>
    <property type="project" value="UniProtKB-KW"/>
</dbReference>
<dbReference type="InterPro" id="IPR011335">
    <property type="entry name" value="Restrct_endonuc-II-like"/>
</dbReference>
<keyword evidence="2" id="KW-0378">Hydrolase</keyword>
<proteinExistence type="predicted"/>
<keyword evidence="2" id="KW-0255">Endonuclease</keyword>
<evidence type="ECO:0000259" key="1">
    <source>
        <dbReference type="Pfam" id="PF05685"/>
    </source>
</evidence>
<reference evidence="2" key="1">
    <citation type="submission" date="2020-05" db="EMBL/GenBank/DDBJ databases">
        <authorList>
            <person name="Zhu T."/>
            <person name="Keshari N."/>
            <person name="Lu X."/>
        </authorList>
    </citation>
    <scope>NUCLEOTIDE SEQUENCE</scope>
    <source>
        <strain evidence="2">NK1-12</strain>
    </source>
</reference>
<dbReference type="PANTHER" id="PTHR35400:SF1">
    <property type="entry name" value="SLR1083 PROTEIN"/>
    <property type="match status" value="1"/>
</dbReference>
<dbReference type="SUPFAM" id="SSF52980">
    <property type="entry name" value="Restriction endonuclease-like"/>
    <property type="match status" value="1"/>
</dbReference>
<keyword evidence="2" id="KW-0540">Nuclease</keyword>
<dbReference type="InterPro" id="IPR012296">
    <property type="entry name" value="Nuclease_put_TT1808"/>
</dbReference>
<gene>
    <name evidence="2" type="ORF">HJG54_15680</name>
</gene>
<protein>
    <submittedName>
        <fullName evidence="2">Uma2 family endonuclease</fullName>
    </submittedName>
</protein>
<accession>A0AA96WGF2</accession>
<name>A0AA96WGF2_9CYAN</name>